<accession>A0A6C0IIC2</accession>
<reference evidence="2" key="1">
    <citation type="journal article" date="2020" name="Nature">
        <title>Giant virus diversity and host interactions through global metagenomics.</title>
        <authorList>
            <person name="Schulz F."/>
            <person name="Roux S."/>
            <person name="Paez-Espino D."/>
            <person name="Jungbluth S."/>
            <person name="Walsh D.A."/>
            <person name="Denef V.J."/>
            <person name="McMahon K.D."/>
            <person name="Konstantinidis K.T."/>
            <person name="Eloe-Fadrosh E.A."/>
            <person name="Kyrpides N.C."/>
            <person name="Woyke T."/>
        </authorList>
    </citation>
    <scope>NUCLEOTIDE SEQUENCE</scope>
    <source>
        <strain evidence="2">GVMAG-M-3300023184-77</strain>
    </source>
</reference>
<dbReference type="EMBL" id="MN740165">
    <property type="protein sequence ID" value="QHT91283.1"/>
    <property type="molecule type" value="Genomic_DNA"/>
</dbReference>
<proteinExistence type="predicted"/>
<sequence>MDSPPTNFNPNESMLSGGTESIMKVMGGGSIELEGRGGSIELEGRGGSIELEGKGGSIELEGKGGSIEGGGAPDGYNENQSVLSGGLDSPIVKVVGGQRPTPTAPQQITPSTVLKETSANDMNISIRYVNNYELDQNAVAFYNQDIPNNDADIDTYINRDTITITDKDTEFKKKHYHYTLSENVVIPDTLSDKIQGEKTEIKFIPKNIREIIVLPPVNGDPYTFFKQLVFLNESGYLSDNNVLQTNIFVVSLQPFFDQNEEEVKPKVIELNKQKERINKDIKRVSNEMASFPYIEDGTENGAYTYWLKQYNIDGDLSLEFIFSNAAQSIPNFVTQINAIPVNNIKKETDIDKVIICINIMRYFIDKKGLPLDISKKNDIKELNKIYKNLYNKKKQSGGGIKKNYLLKHYYQGIKRKNYDSFYIVNYPYTIIYPKKIGTKEGIFFTTKEKKEFSKPPNVKNELSPINVEEINEFNIFSMAYKNNDSGSKFGENEYHIISNGGNDVEIYNINPTFELSNNIAILDVIDDDVPIVVVDMNGETYRVRVPSDFNSQVYKGWINNQFTKHEKKLVDDLRIKEMLEKENNTNSNFIAEFLYYLVTFKCFNDVSLLTNNECKFIRDALKRLYKFNLTRKMGKMELYKTNDLHYKNTNINCFSAGLGDQGMITCEIYTNNRGITKKGTVEINKPNNWNGRVTDRMKQEAFDKWQQQKI</sequence>
<evidence type="ECO:0000313" key="2">
    <source>
        <dbReference type="EMBL" id="QHT91283.1"/>
    </source>
</evidence>
<dbReference type="AlphaFoldDB" id="A0A6C0IIC2"/>
<feature type="compositionally biased region" description="Gly residues" evidence="1">
    <location>
        <begin position="63"/>
        <end position="73"/>
    </location>
</feature>
<protein>
    <submittedName>
        <fullName evidence="2">Uncharacterized protein</fullName>
    </submittedName>
</protein>
<organism evidence="2">
    <name type="scientific">viral metagenome</name>
    <dbReference type="NCBI Taxonomy" id="1070528"/>
    <lineage>
        <taxon>unclassified sequences</taxon>
        <taxon>metagenomes</taxon>
        <taxon>organismal metagenomes</taxon>
    </lineage>
</organism>
<name>A0A6C0IIC2_9ZZZZ</name>
<feature type="region of interest" description="Disordered" evidence="1">
    <location>
        <begin position="35"/>
        <end position="80"/>
    </location>
</feature>
<evidence type="ECO:0000256" key="1">
    <source>
        <dbReference type="SAM" id="MobiDB-lite"/>
    </source>
</evidence>